<dbReference type="RefSeq" id="WP_007461225.1">
    <property type="nucleotide sequence ID" value="NZ_HF570108.1"/>
</dbReference>
<sequence>MDDLDDITDGEENRTRALRGILDQLAHSDNPLLREMAAAVHDGQLTLRQAVTSPIYGGELTAPFQTFWNAYQEMTPEERDDLASRFRSTD</sequence>
<keyword evidence="2" id="KW-1185">Reference proteome</keyword>
<dbReference type="EMBL" id="CAIE01000032">
    <property type="protein sequence ID" value="CCH19245.1"/>
    <property type="molecule type" value="Genomic_DNA"/>
</dbReference>
<dbReference type="Proteomes" id="UP000003448">
    <property type="component" value="Unassembled WGS sequence"/>
</dbReference>
<dbReference type="STRING" id="1150864.MILUP08_44163"/>
<proteinExistence type="predicted"/>
<protein>
    <submittedName>
        <fullName evidence="1">Uncharacterized protein</fullName>
    </submittedName>
</protein>
<dbReference type="AlphaFoldDB" id="I0L5Z8"/>
<evidence type="ECO:0000313" key="2">
    <source>
        <dbReference type="Proteomes" id="UP000003448"/>
    </source>
</evidence>
<dbReference type="OrthoDB" id="3402531at2"/>
<accession>I0L5Z8</accession>
<evidence type="ECO:0000313" key="1">
    <source>
        <dbReference type="EMBL" id="CCH19245.1"/>
    </source>
</evidence>
<gene>
    <name evidence="1" type="ORF">MILUP08_44163</name>
</gene>
<reference evidence="2" key="1">
    <citation type="journal article" date="2012" name="J. Bacteriol.">
        <title>Genome Sequence of Micromonospora lupini Lupac 08, Isolated from Root Nodules of Lupinus angustifolius.</title>
        <authorList>
            <person name="Alonso-Vega P."/>
            <person name="Normand P."/>
            <person name="Bacigalupe R."/>
            <person name="Pujic P."/>
            <person name="Lajus A."/>
            <person name="Vallenet D."/>
            <person name="Carro L."/>
            <person name="Coll P."/>
            <person name="Trujillo M.E."/>
        </authorList>
    </citation>
    <scope>NUCLEOTIDE SEQUENCE [LARGE SCALE GENOMIC DNA]</scope>
    <source>
        <strain evidence="2">Lupac 08</strain>
    </source>
</reference>
<organism evidence="1 2">
    <name type="scientific">Micromonospora lupini str. Lupac 08</name>
    <dbReference type="NCBI Taxonomy" id="1150864"/>
    <lineage>
        <taxon>Bacteria</taxon>
        <taxon>Bacillati</taxon>
        <taxon>Actinomycetota</taxon>
        <taxon>Actinomycetes</taxon>
        <taxon>Micromonosporales</taxon>
        <taxon>Micromonosporaceae</taxon>
        <taxon>Micromonospora</taxon>
    </lineage>
</organism>
<name>I0L5Z8_9ACTN</name>
<comment type="caution">
    <text evidence="1">The sequence shown here is derived from an EMBL/GenBank/DDBJ whole genome shotgun (WGS) entry which is preliminary data.</text>
</comment>